<evidence type="ECO:0000256" key="1">
    <source>
        <dbReference type="SAM" id="Phobius"/>
    </source>
</evidence>
<gene>
    <name evidence="2" type="ORF">SAMN05421752_10688</name>
</gene>
<protein>
    <submittedName>
        <fullName evidence="2">Uncharacterized protein</fullName>
    </submittedName>
</protein>
<dbReference type="AlphaFoldDB" id="A0A1N7F918"/>
<accession>A0A1N7F918</accession>
<evidence type="ECO:0000313" key="3">
    <source>
        <dbReference type="Proteomes" id="UP000185936"/>
    </source>
</evidence>
<keyword evidence="1" id="KW-0812">Transmembrane</keyword>
<keyword evidence="3" id="KW-1185">Reference proteome</keyword>
<dbReference type="Proteomes" id="UP000185936">
    <property type="component" value="Unassembled WGS sequence"/>
</dbReference>
<keyword evidence="1" id="KW-0472">Membrane</keyword>
<reference evidence="3" key="1">
    <citation type="submission" date="2017-01" db="EMBL/GenBank/DDBJ databases">
        <authorList>
            <person name="Varghese N."/>
            <person name="Submissions S."/>
        </authorList>
    </citation>
    <scope>NUCLEOTIDE SEQUENCE [LARGE SCALE GENOMIC DNA]</scope>
    <source>
        <strain evidence="3">type strain: HArc-</strain>
    </source>
</reference>
<evidence type="ECO:0000313" key="2">
    <source>
        <dbReference type="EMBL" id="SIR96752.1"/>
    </source>
</evidence>
<keyword evidence="1" id="KW-1133">Transmembrane helix</keyword>
<dbReference type="EMBL" id="FTNR01000006">
    <property type="protein sequence ID" value="SIR96752.1"/>
    <property type="molecule type" value="Genomic_DNA"/>
</dbReference>
<sequence length="33" mass="3650">MGFGWYLAALVYPVIIVGIIYFVIQSRASETGD</sequence>
<name>A0A1N7F918_9EURY</name>
<proteinExistence type="predicted"/>
<organism evidence="2 3">
    <name type="scientific">Natronorubrum thiooxidans</name>
    <dbReference type="NCBI Taxonomy" id="308853"/>
    <lineage>
        <taxon>Archaea</taxon>
        <taxon>Methanobacteriati</taxon>
        <taxon>Methanobacteriota</taxon>
        <taxon>Stenosarchaea group</taxon>
        <taxon>Halobacteria</taxon>
        <taxon>Halobacteriales</taxon>
        <taxon>Natrialbaceae</taxon>
        <taxon>Natronorubrum</taxon>
    </lineage>
</organism>
<feature type="transmembrane region" description="Helical" evidence="1">
    <location>
        <begin position="6"/>
        <end position="24"/>
    </location>
</feature>